<evidence type="ECO:0000256" key="2">
    <source>
        <dbReference type="ARBA" id="ARBA00023002"/>
    </source>
</evidence>
<dbReference type="InterPro" id="IPR057326">
    <property type="entry name" value="KR_dom"/>
</dbReference>
<gene>
    <name evidence="5" type="primary">fabG_2</name>
    <name evidence="5" type="ORF">GCM10009559_44070</name>
</gene>
<sequence length="259" mass="26486">MIGGPSVAAVTHPLDISDRIVMVTGAARGIGRAVAVGLADLGARVVVLTRNAATAEEVAGEITRRRGAGRALAVVADVTDEEQVAAAVARVDAHWGRLDGLINNAGAMVTGRPVLDMDAAEFRSLLETNLVSAFLVTRHAAPLMIRGGGGRIVYMSSKGAVQSLAGASAYGASKAGMNILSNVVHQELADQGIRTVAVAPGLTDTPGMREVAGADHIARVAATYPGGRVGQPEDLVGLCAYLCSDAGTHLSGTFVMMRP</sequence>
<reference evidence="5 6" key="1">
    <citation type="journal article" date="2019" name="Int. J. Syst. Evol. Microbiol.">
        <title>The Global Catalogue of Microorganisms (GCM) 10K type strain sequencing project: providing services to taxonomists for standard genome sequencing and annotation.</title>
        <authorList>
            <consortium name="The Broad Institute Genomics Platform"/>
            <consortium name="The Broad Institute Genome Sequencing Center for Infectious Disease"/>
            <person name="Wu L."/>
            <person name="Ma J."/>
        </authorList>
    </citation>
    <scope>NUCLEOTIDE SEQUENCE [LARGE SCALE GENOMIC DNA]</scope>
    <source>
        <strain evidence="5 6">JCM 11117</strain>
    </source>
</reference>
<dbReference type="PRINTS" id="PR00080">
    <property type="entry name" value="SDRFAMILY"/>
</dbReference>
<dbReference type="PROSITE" id="PS00061">
    <property type="entry name" value="ADH_SHORT"/>
    <property type="match status" value="1"/>
</dbReference>
<dbReference type="EMBL" id="BAAAHP010000125">
    <property type="protein sequence ID" value="GAA0945853.1"/>
    <property type="molecule type" value="Genomic_DNA"/>
</dbReference>
<feature type="domain" description="Ketoreductase" evidence="4">
    <location>
        <begin position="19"/>
        <end position="211"/>
    </location>
</feature>
<dbReference type="SUPFAM" id="SSF51735">
    <property type="entry name" value="NAD(P)-binding Rossmann-fold domains"/>
    <property type="match status" value="1"/>
</dbReference>
<proteinExistence type="inferred from homology"/>
<dbReference type="PANTHER" id="PTHR43669:SF8">
    <property type="entry name" value="SHORT-CHAIN TYPE DEHYDROGENASE_REDUCTASE-RELATED"/>
    <property type="match status" value="1"/>
</dbReference>
<dbReference type="Pfam" id="PF00106">
    <property type="entry name" value="adh_short"/>
    <property type="match status" value="1"/>
</dbReference>
<dbReference type="SMART" id="SM00822">
    <property type="entry name" value="PKS_KR"/>
    <property type="match status" value="1"/>
</dbReference>
<organism evidence="5 6">
    <name type="scientific">Pseudonocardia zijingensis</name>
    <dbReference type="NCBI Taxonomy" id="153376"/>
    <lineage>
        <taxon>Bacteria</taxon>
        <taxon>Bacillati</taxon>
        <taxon>Actinomycetota</taxon>
        <taxon>Actinomycetes</taxon>
        <taxon>Pseudonocardiales</taxon>
        <taxon>Pseudonocardiaceae</taxon>
        <taxon>Pseudonocardia</taxon>
    </lineage>
</organism>
<dbReference type="InterPro" id="IPR036291">
    <property type="entry name" value="NAD(P)-bd_dom_sf"/>
</dbReference>
<evidence type="ECO:0000313" key="5">
    <source>
        <dbReference type="EMBL" id="GAA0945853.1"/>
    </source>
</evidence>
<accession>A0ABN1QQV0</accession>
<dbReference type="CDD" id="cd05233">
    <property type="entry name" value="SDR_c"/>
    <property type="match status" value="1"/>
</dbReference>
<dbReference type="Proteomes" id="UP001499967">
    <property type="component" value="Unassembled WGS sequence"/>
</dbReference>
<dbReference type="InterPro" id="IPR002347">
    <property type="entry name" value="SDR_fam"/>
</dbReference>
<evidence type="ECO:0000256" key="3">
    <source>
        <dbReference type="RuleBase" id="RU000363"/>
    </source>
</evidence>
<comment type="caution">
    <text evidence="5">The sequence shown here is derived from an EMBL/GenBank/DDBJ whole genome shotgun (WGS) entry which is preliminary data.</text>
</comment>
<dbReference type="PRINTS" id="PR00081">
    <property type="entry name" value="GDHRDH"/>
</dbReference>
<protein>
    <submittedName>
        <fullName evidence="5">3-oxoacyl-[acyl-carrier-protein] reductase</fullName>
    </submittedName>
</protein>
<dbReference type="InterPro" id="IPR020904">
    <property type="entry name" value="Sc_DH/Rdtase_CS"/>
</dbReference>
<dbReference type="PANTHER" id="PTHR43669">
    <property type="entry name" value="5-KETO-D-GLUCONATE 5-REDUCTASE"/>
    <property type="match status" value="1"/>
</dbReference>
<evidence type="ECO:0000313" key="6">
    <source>
        <dbReference type="Proteomes" id="UP001499967"/>
    </source>
</evidence>
<evidence type="ECO:0000256" key="1">
    <source>
        <dbReference type="ARBA" id="ARBA00006484"/>
    </source>
</evidence>
<evidence type="ECO:0000259" key="4">
    <source>
        <dbReference type="SMART" id="SM00822"/>
    </source>
</evidence>
<keyword evidence="2" id="KW-0560">Oxidoreductase</keyword>
<dbReference type="Gene3D" id="3.40.50.720">
    <property type="entry name" value="NAD(P)-binding Rossmann-like Domain"/>
    <property type="match status" value="1"/>
</dbReference>
<comment type="similarity">
    <text evidence="1 3">Belongs to the short-chain dehydrogenases/reductases (SDR) family.</text>
</comment>
<name>A0ABN1QQV0_9PSEU</name>
<keyword evidence="6" id="KW-1185">Reference proteome</keyword>